<gene>
    <name evidence="2" type="ordered locus">ETAE_3080</name>
</gene>
<accession>A0AAU8P684</accession>
<evidence type="ECO:0008006" key="4">
    <source>
        <dbReference type="Google" id="ProtNLM"/>
    </source>
</evidence>
<evidence type="ECO:0000313" key="2">
    <source>
        <dbReference type="EMBL" id="ACY85913.1"/>
    </source>
</evidence>
<reference evidence="2 3" key="1">
    <citation type="journal article" date="2009" name="PLoS ONE">
        <title>Genome sequence of the versatile fish pathogen Edwardsiella tarda provides insights into its adaptation to broad host ranges and intracellular niches.</title>
        <authorList>
            <person name="Wang Q."/>
            <person name="Yang M."/>
            <person name="Xiao J."/>
            <person name="Wu H."/>
            <person name="Wang X."/>
            <person name="Lv Y."/>
            <person name="Xu L."/>
            <person name="Zheng H."/>
            <person name="Wang S."/>
            <person name="Zhao G."/>
            <person name="Liu Q."/>
            <person name="Zhang Y."/>
        </authorList>
    </citation>
    <scope>NUCLEOTIDE SEQUENCE [LARGE SCALE GENOMIC DNA]</scope>
    <source>
        <strain evidence="3">EIB202 / CCTCC M208068</strain>
    </source>
</reference>
<dbReference type="EMBL" id="CP001135">
    <property type="protein sequence ID" value="ACY85913.1"/>
    <property type="molecule type" value="Genomic_DNA"/>
</dbReference>
<feature type="region of interest" description="Disordered" evidence="1">
    <location>
        <begin position="108"/>
        <end position="133"/>
    </location>
</feature>
<protein>
    <recommendedName>
        <fullName evidence="4">Helix-turn-helix domain-containing protein</fullName>
    </recommendedName>
</protein>
<dbReference type="KEGG" id="etr:ETAE_3080"/>
<sequence>MRNTAETLASYAKKTHVGWVCFPKIATLANLAGVSLRTAKYHLKKLVELGVITISHRHYICKKTGRRRQAASLYTFCTGRIMQFAHQLKTRCKAKQVKEANNIAPSNCPPRSVSFRNKQNKGSFGSKNQNQTAFQHTRYAQANRIAEENYRERQAIQCDGSKHLQKIRALFKIRTAR</sequence>
<evidence type="ECO:0000313" key="3">
    <source>
        <dbReference type="Proteomes" id="UP000002634"/>
    </source>
</evidence>
<dbReference type="Pfam" id="PF13730">
    <property type="entry name" value="HTH_36"/>
    <property type="match status" value="1"/>
</dbReference>
<dbReference type="InterPro" id="IPR036388">
    <property type="entry name" value="WH-like_DNA-bd_sf"/>
</dbReference>
<dbReference type="Gene3D" id="1.10.10.10">
    <property type="entry name" value="Winged helix-like DNA-binding domain superfamily/Winged helix DNA-binding domain"/>
    <property type="match status" value="1"/>
</dbReference>
<keyword evidence="3" id="KW-1185">Reference proteome</keyword>
<proteinExistence type="predicted"/>
<feature type="compositionally biased region" description="Polar residues" evidence="1">
    <location>
        <begin position="114"/>
        <end position="133"/>
    </location>
</feature>
<dbReference type="Proteomes" id="UP000002634">
    <property type="component" value="Chromosome"/>
</dbReference>
<organism evidence="2 3">
    <name type="scientific">Edwardsiella piscicida</name>
    <dbReference type="NCBI Taxonomy" id="1263550"/>
    <lineage>
        <taxon>Bacteria</taxon>
        <taxon>Pseudomonadati</taxon>
        <taxon>Pseudomonadota</taxon>
        <taxon>Gammaproteobacteria</taxon>
        <taxon>Enterobacterales</taxon>
        <taxon>Hafniaceae</taxon>
        <taxon>Edwardsiella</taxon>
    </lineage>
</organism>
<dbReference type="AlphaFoldDB" id="A0AAU8P684"/>
<name>A0AAU8P684_EDWPI</name>
<evidence type="ECO:0000256" key="1">
    <source>
        <dbReference type="SAM" id="MobiDB-lite"/>
    </source>
</evidence>